<keyword evidence="2" id="KW-1185">Reference proteome</keyword>
<reference evidence="1" key="2">
    <citation type="submission" date="2020-09" db="EMBL/GenBank/DDBJ databases">
        <authorList>
            <person name="Sun Q."/>
            <person name="Ohkuma M."/>
        </authorList>
    </citation>
    <scope>NUCLEOTIDE SEQUENCE</scope>
    <source>
        <strain evidence="1">JCM 3090</strain>
    </source>
</reference>
<name>A0A8J3FBV9_9ACTN</name>
<gene>
    <name evidence="1" type="ORF">GCM10010123_16570</name>
</gene>
<accession>A0A8J3FBV9</accession>
<dbReference type="Gene3D" id="3.20.180.10">
    <property type="entry name" value="PNP-oxidase-like"/>
    <property type="match status" value="1"/>
</dbReference>
<dbReference type="EMBL" id="BMQB01000003">
    <property type="protein sequence ID" value="GGJ87676.1"/>
    <property type="molecule type" value="Genomic_DNA"/>
</dbReference>
<reference evidence="1" key="1">
    <citation type="journal article" date="2014" name="Int. J. Syst. Evol. Microbiol.">
        <title>Complete genome sequence of Corynebacterium casei LMG S-19264T (=DSM 44701T), isolated from a smear-ripened cheese.</title>
        <authorList>
            <consortium name="US DOE Joint Genome Institute (JGI-PGF)"/>
            <person name="Walter F."/>
            <person name="Albersmeier A."/>
            <person name="Kalinowski J."/>
            <person name="Ruckert C."/>
        </authorList>
    </citation>
    <scope>NUCLEOTIDE SEQUENCE</scope>
    <source>
        <strain evidence="1">JCM 3090</strain>
    </source>
</reference>
<dbReference type="InterPro" id="IPR012349">
    <property type="entry name" value="Split_barrel_FMN-bd"/>
</dbReference>
<evidence type="ECO:0000313" key="1">
    <source>
        <dbReference type="EMBL" id="GGJ87676.1"/>
    </source>
</evidence>
<dbReference type="SUPFAM" id="SSF50475">
    <property type="entry name" value="FMN-binding split barrel"/>
    <property type="match status" value="1"/>
</dbReference>
<evidence type="ECO:0000313" key="2">
    <source>
        <dbReference type="Proteomes" id="UP000649739"/>
    </source>
</evidence>
<protein>
    <recommendedName>
        <fullName evidence="3">DUF2470 domain-containing protein</fullName>
    </recommendedName>
</protein>
<sequence length="253" mass="27274">MPKVWAMEMGVAEVARTLLNGRLAGALRCDGSGEALAVCHATDCTGRPMVLVRDGDDLARALLWRTAAGDPLAVLTVPDDPPVLGAPSRGRASVAGRLRRVPDPELRTARIEFAEANPVPALFDVGAGAALYRIDIEEIRLHAPGEHHLIDADDYIAADPDPLHVVERDILLDLADHHSPEMEGYFRAMLAAAGIGCPQPPRAVRLDRYGFVVHVGGPDPTIRLEFPVPVRDEQDLAHLLHPVLFHGSLHGAE</sequence>
<comment type="caution">
    <text evidence="1">The sequence shown here is derived from an EMBL/GenBank/DDBJ whole genome shotgun (WGS) entry which is preliminary data.</text>
</comment>
<organism evidence="1 2">
    <name type="scientific">Pilimelia anulata</name>
    <dbReference type="NCBI Taxonomy" id="53371"/>
    <lineage>
        <taxon>Bacteria</taxon>
        <taxon>Bacillati</taxon>
        <taxon>Actinomycetota</taxon>
        <taxon>Actinomycetes</taxon>
        <taxon>Micromonosporales</taxon>
        <taxon>Micromonosporaceae</taxon>
        <taxon>Pilimelia</taxon>
    </lineage>
</organism>
<dbReference type="Gene3D" id="2.30.110.10">
    <property type="entry name" value="Electron Transport, Fmn-binding Protein, Chain A"/>
    <property type="match status" value="1"/>
</dbReference>
<evidence type="ECO:0008006" key="3">
    <source>
        <dbReference type="Google" id="ProtNLM"/>
    </source>
</evidence>
<dbReference type="Proteomes" id="UP000649739">
    <property type="component" value="Unassembled WGS sequence"/>
</dbReference>
<dbReference type="InterPro" id="IPR037119">
    <property type="entry name" value="Haem_oxidase_HugZ-like_sf"/>
</dbReference>
<proteinExistence type="predicted"/>
<dbReference type="AlphaFoldDB" id="A0A8J3FBV9"/>